<evidence type="ECO:0000256" key="1">
    <source>
        <dbReference type="SAM" id="MobiDB-lite"/>
    </source>
</evidence>
<organism evidence="2 3">
    <name type="scientific">Ostreobium quekettii</name>
    <dbReference type="NCBI Taxonomy" id="121088"/>
    <lineage>
        <taxon>Eukaryota</taxon>
        <taxon>Viridiplantae</taxon>
        <taxon>Chlorophyta</taxon>
        <taxon>core chlorophytes</taxon>
        <taxon>Ulvophyceae</taxon>
        <taxon>TCBD clade</taxon>
        <taxon>Bryopsidales</taxon>
        <taxon>Ostreobineae</taxon>
        <taxon>Ostreobiaceae</taxon>
        <taxon>Ostreobium</taxon>
    </lineage>
</organism>
<feature type="compositionally biased region" description="Gly residues" evidence="1">
    <location>
        <begin position="1"/>
        <end position="12"/>
    </location>
</feature>
<dbReference type="AlphaFoldDB" id="A0A8S1J729"/>
<dbReference type="EMBL" id="CAJHUC010001649">
    <property type="protein sequence ID" value="CAD7701869.1"/>
    <property type="molecule type" value="Genomic_DNA"/>
</dbReference>
<keyword evidence="3" id="KW-1185">Reference proteome</keyword>
<dbReference type="Proteomes" id="UP000708148">
    <property type="component" value="Unassembled WGS sequence"/>
</dbReference>
<protein>
    <submittedName>
        <fullName evidence="2">Uncharacterized protein</fullName>
    </submittedName>
</protein>
<evidence type="ECO:0000313" key="2">
    <source>
        <dbReference type="EMBL" id="CAD7701869.1"/>
    </source>
</evidence>
<proteinExistence type="predicted"/>
<feature type="region of interest" description="Disordered" evidence="1">
    <location>
        <begin position="1"/>
        <end position="61"/>
    </location>
</feature>
<name>A0A8S1J729_9CHLO</name>
<sequence length="113" mass="10894">MSGWDGQGGAGGAPLDPPVPGAAEAGGNFRGGAVFSPQSDMTEAARGQLGGAFPASGTWGQGEFGTGAGADLLLSRMLMNPISECAGGSGLVGAWDSKSVGRGGGCGRPGRRA</sequence>
<gene>
    <name evidence="2" type="ORF">OSTQU699_LOCUS7226</name>
</gene>
<evidence type="ECO:0000313" key="3">
    <source>
        <dbReference type="Proteomes" id="UP000708148"/>
    </source>
</evidence>
<accession>A0A8S1J729</accession>
<reference evidence="2" key="1">
    <citation type="submission" date="2020-12" db="EMBL/GenBank/DDBJ databases">
        <authorList>
            <person name="Iha C."/>
        </authorList>
    </citation>
    <scope>NUCLEOTIDE SEQUENCE</scope>
</reference>
<comment type="caution">
    <text evidence="2">The sequence shown here is derived from an EMBL/GenBank/DDBJ whole genome shotgun (WGS) entry which is preliminary data.</text>
</comment>